<accession>A0A426ZGN9</accession>
<organism evidence="2 3">
    <name type="scientific">Ensete ventricosum</name>
    <name type="common">Abyssinian banana</name>
    <name type="synonym">Musa ensete</name>
    <dbReference type="NCBI Taxonomy" id="4639"/>
    <lineage>
        <taxon>Eukaryota</taxon>
        <taxon>Viridiplantae</taxon>
        <taxon>Streptophyta</taxon>
        <taxon>Embryophyta</taxon>
        <taxon>Tracheophyta</taxon>
        <taxon>Spermatophyta</taxon>
        <taxon>Magnoliopsida</taxon>
        <taxon>Liliopsida</taxon>
        <taxon>Zingiberales</taxon>
        <taxon>Musaceae</taxon>
        <taxon>Ensete</taxon>
    </lineage>
</organism>
<comment type="caution">
    <text evidence="2">The sequence shown here is derived from an EMBL/GenBank/DDBJ whole genome shotgun (WGS) entry which is preliminary data.</text>
</comment>
<proteinExistence type="predicted"/>
<dbReference type="Proteomes" id="UP000287651">
    <property type="component" value="Unassembled WGS sequence"/>
</dbReference>
<dbReference type="AlphaFoldDB" id="A0A426ZGN9"/>
<sequence length="122" mass="13403">MDITNSERLHTKDNGPLQTEVSTSAYKTHSYLQAKIGHKANQNRTAKPTAGPLLAVQDCSEKSLLVVFLPQRITAGCNQGGWQREITVGSVVQRGMRAAVEGIREVGSAEQNLHRRNDEFST</sequence>
<gene>
    <name evidence="2" type="ORF">B296_00017779</name>
</gene>
<evidence type="ECO:0000313" key="2">
    <source>
        <dbReference type="EMBL" id="RRT63104.1"/>
    </source>
</evidence>
<feature type="region of interest" description="Disordered" evidence="1">
    <location>
        <begin position="1"/>
        <end position="24"/>
    </location>
</feature>
<evidence type="ECO:0000256" key="1">
    <source>
        <dbReference type="SAM" id="MobiDB-lite"/>
    </source>
</evidence>
<evidence type="ECO:0000313" key="3">
    <source>
        <dbReference type="Proteomes" id="UP000287651"/>
    </source>
</evidence>
<dbReference type="EMBL" id="AMZH03006721">
    <property type="protein sequence ID" value="RRT63104.1"/>
    <property type="molecule type" value="Genomic_DNA"/>
</dbReference>
<reference evidence="2 3" key="1">
    <citation type="journal article" date="2014" name="Agronomy (Basel)">
        <title>A Draft Genome Sequence for Ensete ventricosum, the Drought-Tolerant Tree Against Hunger.</title>
        <authorList>
            <person name="Harrison J."/>
            <person name="Moore K.A."/>
            <person name="Paszkiewicz K."/>
            <person name="Jones T."/>
            <person name="Grant M."/>
            <person name="Ambacheew D."/>
            <person name="Muzemil S."/>
            <person name="Studholme D.J."/>
        </authorList>
    </citation>
    <scope>NUCLEOTIDE SEQUENCE [LARGE SCALE GENOMIC DNA]</scope>
</reference>
<protein>
    <submittedName>
        <fullName evidence="2">Uncharacterized protein</fullName>
    </submittedName>
</protein>
<name>A0A426ZGN9_ENSVE</name>
<feature type="compositionally biased region" description="Basic and acidic residues" evidence="1">
    <location>
        <begin position="1"/>
        <end position="13"/>
    </location>
</feature>